<sequence>MQKIKDQVFNLSNATSFVKDLRNYEIKKILSETSLRAYLSERYQIENLSKIKTTFMWKSLKELQIKPVDWVHYSPIMLTLQEDPDREAAMEHCLTLVHDEIFASIKHLL</sequence>
<evidence type="ECO:0000313" key="1">
    <source>
        <dbReference type="EMBL" id="MBT1686711.1"/>
    </source>
</evidence>
<dbReference type="Proteomes" id="UP001319180">
    <property type="component" value="Unassembled WGS sequence"/>
</dbReference>
<accession>A0AAP2D935</accession>
<protein>
    <submittedName>
        <fullName evidence="1">Uncharacterized protein</fullName>
    </submittedName>
</protein>
<dbReference type="RefSeq" id="WP_254089945.1">
    <property type="nucleotide sequence ID" value="NZ_JAHESC010000010.1"/>
</dbReference>
<dbReference type="AlphaFoldDB" id="A0AAP2D935"/>
<keyword evidence="2" id="KW-1185">Reference proteome</keyword>
<reference evidence="1 2" key="1">
    <citation type="submission" date="2021-05" db="EMBL/GenBank/DDBJ databases">
        <title>A Polyphasic approach of four new species of the genus Ohtaekwangia: Ohtaekwangia histidinii sp. nov., Ohtaekwangia cretensis sp. nov., Ohtaekwangia indiensis sp. nov., Ohtaekwangia reichenbachii sp. nov. from diverse environment.</title>
        <authorList>
            <person name="Octaviana S."/>
        </authorList>
    </citation>
    <scope>NUCLEOTIDE SEQUENCE [LARGE SCALE GENOMIC DNA]</scope>
    <source>
        <strain evidence="1 2">PWU37</strain>
    </source>
</reference>
<organism evidence="1 2">
    <name type="scientific">Dawidia soli</name>
    <dbReference type="NCBI Taxonomy" id="2782352"/>
    <lineage>
        <taxon>Bacteria</taxon>
        <taxon>Pseudomonadati</taxon>
        <taxon>Bacteroidota</taxon>
        <taxon>Cytophagia</taxon>
        <taxon>Cytophagales</taxon>
        <taxon>Chryseotaleaceae</taxon>
        <taxon>Dawidia</taxon>
    </lineage>
</organism>
<dbReference type="EMBL" id="JAHESC010000010">
    <property type="protein sequence ID" value="MBT1686711.1"/>
    <property type="molecule type" value="Genomic_DNA"/>
</dbReference>
<proteinExistence type="predicted"/>
<evidence type="ECO:0000313" key="2">
    <source>
        <dbReference type="Proteomes" id="UP001319180"/>
    </source>
</evidence>
<comment type="caution">
    <text evidence="1">The sequence shown here is derived from an EMBL/GenBank/DDBJ whole genome shotgun (WGS) entry which is preliminary data.</text>
</comment>
<name>A0AAP2D935_9BACT</name>
<gene>
    <name evidence="1" type="ORF">KK078_09095</name>
</gene>